<dbReference type="PRINTS" id="PR00038">
    <property type="entry name" value="HTHLUXR"/>
</dbReference>
<dbReference type="SUPFAM" id="SSF46894">
    <property type="entry name" value="C-terminal effector domain of the bipartite response regulators"/>
    <property type="match status" value="1"/>
</dbReference>
<dbReference type="AlphaFoldDB" id="A0A1C6UXT8"/>
<dbReference type="GO" id="GO:0006355">
    <property type="term" value="P:regulation of DNA-templated transcription"/>
    <property type="evidence" value="ECO:0007669"/>
    <property type="project" value="InterPro"/>
</dbReference>
<evidence type="ECO:0000256" key="1">
    <source>
        <dbReference type="ARBA" id="ARBA00023015"/>
    </source>
</evidence>
<dbReference type="SMART" id="SM00421">
    <property type="entry name" value="HTH_LUXR"/>
    <property type="match status" value="1"/>
</dbReference>
<evidence type="ECO:0000259" key="5">
    <source>
        <dbReference type="PROSITE" id="PS50043"/>
    </source>
</evidence>
<reference evidence="8 10" key="2">
    <citation type="submission" date="2022-10" db="EMBL/GenBank/DDBJ databases">
        <title>The complete genomes of actinobacterial strains from the NBC collection.</title>
        <authorList>
            <person name="Joergensen T.S."/>
            <person name="Alvarez Arevalo M."/>
            <person name="Sterndorff E.B."/>
            <person name="Faurdal D."/>
            <person name="Vuksanovic O."/>
            <person name="Mourched A.-S."/>
            <person name="Charusanti P."/>
            <person name="Shaw S."/>
            <person name="Blin K."/>
            <person name="Weber T."/>
        </authorList>
    </citation>
    <scope>NUCLEOTIDE SEQUENCE [LARGE SCALE GENOMIC DNA]</scope>
    <source>
        <strain evidence="8 10">NBC 01809</strain>
    </source>
</reference>
<dbReference type="Pfam" id="PF00196">
    <property type="entry name" value="GerE"/>
    <property type="match status" value="1"/>
</dbReference>
<dbReference type="CDD" id="cd06170">
    <property type="entry name" value="LuxR_C_like"/>
    <property type="match status" value="1"/>
</dbReference>
<proteinExistence type="predicted"/>
<evidence type="ECO:0000313" key="10">
    <source>
        <dbReference type="Proteomes" id="UP001334804"/>
    </source>
</evidence>
<dbReference type="PROSITE" id="PS50043">
    <property type="entry name" value="HTH_LUXR_2"/>
    <property type="match status" value="1"/>
</dbReference>
<dbReference type="STRING" id="47871.GA0070608_2048"/>
<comment type="caution">
    <text evidence="4">Lacks conserved residue(s) required for the propagation of feature annotation.</text>
</comment>
<dbReference type="Gene3D" id="3.40.50.2300">
    <property type="match status" value="1"/>
</dbReference>
<evidence type="ECO:0000313" key="9">
    <source>
        <dbReference type="Proteomes" id="UP000199343"/>
    </source>
</evidence>
<feature type="domain" description="Response regulatory" evidence="6">
    <location>
        <begin position="4"/>
        <end position="112"/>
    </location>
</feature>
<dbReference type="OrthoDB" id="3176919at2"/>
<reference evidence="7 9" key="1">
    <citation type="submission" date="2016-06" db="EMBL/GenBank/DDBJ databases">
        <authorList>
            <person name="Kjaerup R.B."/>
            <person name="Dalgaard T.S."/>
            <person name="Juul-Madsen H.R."/>
        </authorList>
    </citation>
    <scope>NUCLEOTIDE SEQUENCE [LARGE SCALE GENOMIC DNA]</scope>
    <source>
        <strain evidence="7 9">DSM 43363</strain>
    </source>
</reference>
<evidence type="ECO:0000256" key="2">
    <source>
        <dbReference type="ARBA" id="ARBA00023125"/>
    </source>
</evidence>
<dbReference type="InterPro" id="IPR011006">
    <property type="entry name" value="CheY-like_superfamily"/>
</dbReference>
<dbReference type="Proteomes" id="UP000199343">
    <property type="component" value="Unassembled WGS sequence"/>
</dbReference>
<keyword evidence="1" id="KW-0805">Transcription regulation</keyword>
<name>A0A1C6UXT8_9ACTN</name>
<feature type="domain" description="HTH luxR-type" evidence="5">
    <location>
        <begin position="135"/>
        <end position="200"/>
    </location>
</feature>
<evidence type="ECO:0000259" key="6">
    <source>
        <dbReference type="PROSITE" id="PS50110"/>
    </source>
</evidence>
<dbReference type="PANTHER" id="PTHR43214">
    <property type="entry name" value="TWO-COMPONENT RESPONSE REGULATOR"/>
    <property type="match status" value="1"/>
</dbReference>
<keyword evidence="2 7" id="KW-0238">DNA-binding</keyword>
<accession>A0A1C6UXT8</accession>
<dbReference type="InterPro" id="IPR001789">
    <property type="entry name" value="Sig_transdc_resp-reg_receiver"/>
</dbReference>
<dbReference type="GO" id="GO:0000160">
    <property type="term" value="P:phosphorelay signal transduction system"/>
    <property type="evidence" value="ECO:0007669"/>
    <property type="project" value="InterPro"/>
</dbReference>
<organism evidence="7 9">
    <name type="scientific">Micromonospora peucetia</name>
    <dbReference type="NCBI Taxonomy" id="47871"/>
    <lineage>
        <taxon>Bacteria</taxon>
        <taxon>Bacillati</taxon>
        <taxon>Actinomycetota</taxon>
        <taxon>Actinomycetes</taxon>
        <taxon>Micromonosporales</taxon>
        <taxon>Micromonosporaceae</taxon>
        <taxon>Micromonospora</taxon>
    </lineage>
</organism>
<keyword evidence="10" id="KW-1185">Reference proteome</keyword>
<dbReference type="Proteomes" id="UP001334804">
    <property type="component" value="Chromosome"/>
</dbReference>
<sequence>MTVTVAVVDDRSLTFRGVVEALERAHGVTVAGVFSSVESVAGLRDVPTVVVTGHCYPELDTDPPWPEGLAFVVLGTCREPSRVRAAMSAGALAYLDRDVDEATLLAAVHAAGRGDLYLAGSARIALLAEATAEVSDGAPPALTTREREVLWLVAEGLTHQQIARRLCLSKSTVDTYTHRLRQKTGAVNKAGLTRVAMTFGLEPAA</sequence>
<dbReference type="PROSITE" id="PS50110">
    <property type="entry name" value="RESPONSE_REGULATORY"/>
    <property type="match status" value="1"/>
</dbReference>
<evidence type="ECO:0000256" key="4">
    <source>
        <dbReference type="PROSITE-ProRule" id="PRU00169"/>
    </source>
</evidence>
<evidence type="ECO:0000313" key="8">
    <source>
        <dbReference type="EMBL" id="WSA35022.1"/>
    </source>
</evidence>
<dbReference type="InterPro" id="IPR016032">
    <property type="entry name" value="Sig_transdc_resp-reg_C-effctor"/>
</dbReference>
<dbReference type="InterPro" id="IPR039420">
    <property type="entry name" value="WalR-like"/>
</dbReference>
<dbReference type="InterPro" id="IPR000792">
    <property type="entry name" value="Tscrpt_reg_LuxR_C"/>
</dbReference>
<gene>
    <name evidence="7" type="ORF">GA0070608_2048</name>
    <name evidence="8" type="ORF">OIE14_13710</name>
</gene>
<dbReference type="SUPFAM" id="SSF52172">
    <property type="entry name" value="CheY-like"/>
    <property type="match status" value="1"/>
</dbReference>
<dbReference type="RefSeq" id="WP_141719434.1">
    <property type="nucleotide sequence ID" value="NZ_CP109071.1"/>
</dbReference>
<keyword evidence="3" id="KW-0804">Transcription</keyword>
<dbReference type="GO" id="GO:0003677">
    <property type="term" value="F:DNA binding"/>
    <property type="evidence" value="ECO:0007669"/>
    <property type="project" value="UniProtKB-KW"/>
</dbReference>
<evidence type="ECO:0000256" key="3">
    <source>
        <dbReference type="ARBA" id="ARBA00023163"/>
    </source>
</evidence>
<protein>
    <submittedName>
        <fullName evidence="7">DNA-binding response regulator, NarL/FixJ family, contains REC and HTH domains</fullName>
    </submittedName>
    <submittedName>
        <fullName evidence="8">Response regulator transcription factor</fullName>
    </submittedName>
</protein>
<dbReference type="EMBL" id="CP109071">
    <property type="protein sequence ID" value="WSA35022.1"/>
    <property type="molecule type" value="Genomic_DNA"/>
</dbReference>
<dbReference type="PANTHER" id="PTHR43214:SF24">
    <property type="entry name" value="TRANSCRIPTIONAL REGULATORY PROTEIN NARL-RELATED"/>
    <property type="match status" value="1"/>
</dbReference>
<evidence type="ECO:0000313" key="7">
    <source>
        <dbReference type="EMBL" id="SCL58841.1"/>
    </source>
</evidence>
<dbReference type="EMBL" id="FMIC01000002">
    <property type="protein sequence ID" value="SCL58841.1"/>
    <property type="molecule type" value="Genomic_DNA"/>
</dbReference>